<dbReference type="PRINTS" id="PR00081">
    <property type="entry name" value="GDHRDH"/>
</dbReference>
<keyword evidence="5" id="KW-1185">Reference proteome</keyword>
<dbReference type="EMBL" id="CAUWAG010000010">
    <property type="protein sequence ID" value="CAJ2506994.1"/>
    <property type="molecule type" value="Genomic_DNA"/>
</dbReference>
<evidence type="ECO:0000313" key="5">
    <source>
        <dbReference type="Proteomes" id="UP001295740"/>
    </source>
</evidence>
<dbReference type="PANTHER" id="PTHR24320">
    <property type="entry name" value="RETINOL DEHYDROGENASE"/>
    <property type="match status" value="1"/>
</dbReference>
<reference evidence="4" key="1">
    <citation type="submission" date="2023-10" db="EMBL/GenBank/DDBJ databases">
        <authorList>
            <person name="Hackl T."/>
        </authorList>
    </citation>
    <scope>NUCLEOTIDE SEQUENCE</scope>
</reference>
<dbReference type="SUPFAM" id="SSF51735">
    <property type="entry name" value="NAD(P)-binding Rossmann-fold domains"/>
    <property type="match status" value="1"/>
</dbReference>
<dbReference type="InterPro" id="IPR036291">
    <property type="entry name" value="NAD(P)-bd_dom_sf"/>
</dbReference>
<dbReference type="GO" id="GO:0016491">
    <property type="term" value="F:oxidoreductase activity"/>
    <property type="evidence" value="ECO:0007669"/>
    <property type="project" value="UniProtKB-KW"/>
</dbReference>
<dbReference type="AlphaFoldDB" id="A0AAI8VLA1"/>
<evidence type="ECO:0000256" key="1">
    <source>
        <dbReference type="ARBA" id="ARBA00006484"/>
    </source>
</evidence>
<organism evidence="4 5">
    <name type="scientific">Anthostomella pinea</name>
    <dbReference type="NCBI Taxonomy" id="933095"/>
    <lineage>
        <taxon>Eukaryota</taxon>
        <taxon>Fungi</taxon>
        <taxon>Dikarya</taxon>
        <taxon>Ascomycota</taxon>
        <taxon>Pezizomycotina</taxon>
        <taxon>Sordariomycetes</taxon>
        <taxon>Xylariomycetidae</taxon>
        <taxon>Xylariales</taxon>
        <taxon>Xylariaceae</taxon>
        <taxon>Anthostomella</taxon>
    </lineage>
</organism>
<evidence type="ECO:0000256" key="2">
    <source>
        <dbReference type="ARBA" id="ARBA00023002"/>
    </source>
</evidence>
<proteinExistence type="inferred from homology"/>
<dbReference type="InterPro" id="IPR002347">
    <property type="entry name" value="SDR_fam"/>
</dbReference>
<dbReference type="Gene3D" id="3.40.50.720">
    <property type="entry name" value="NAD(P)-binding Rossmann-like Domain"/>
    <property type="match status" value="1"/>
</dbReference>
<comment type="similarity">
    <text evidence="1 3">Belongs to the short-chain dehydrogenases/reductases (SDR) family.</text>
</comment>
<evidence type="ECO:0000256" key="3">
    <source>
        <dbReference type="RuleBase" id="RU000363"/>
    </source>
</evidence>
<accession>A0AAI8VLA1</accession>
<dbReference type="Pfam" id="PF00106">
    <property type="entry name" value="adh_short"/>
    <property type="match status" value="2"/>
</dbReference>
<comment type="caution">
    <text evidence="4">The sequence shown here is derived from an EMBL/GenBank/DDBJ whole genome shotgun (WGS) entry which is preliminary data.</text>
</comment>
<evidence type="ECO:0000313" key="4">
    <source>
        <dbReference type="EMBL" id="CAJ2506994.1"/>
    </source>
</evidence>
<dbReference type="PANTHER" id="PTHR24320:SF283">
    <property type="entry name" value="RETINOL DEHYDROGENASE 11"/>
    <property type="match status" value="1"/>
</dbReference>
<protein>
    <submittedName>
        <fullName evidence="4">Uu.00g081800.m01.CDS01</fullName>
    </submittedName>
</protein>
<gene>
    <name evidence="4" type="ORF">KHLLAP_LOCUS7462</name>
</gene>
<keyword evidence="2" id="KW-0560">Oxidoreductase</keyword>
<dbReference type="Proteomes" id="UP001295740">
    <property type="component" value="Unassembled WGS sequence"/>
</dbReference>
<dbReference type="PRINTS" id="PR00080">
    <property type="entry name" value="SDRFAMILY"/>
</dbReference>
<name>A0AAI8VLA1_9PEZI</name>
<sequence length="299" mass="31846">MKPKPFDRTTTGTKVAAAFGDRIRGKHILITGASPNSIGEATARAVAGRSPGLLILASRSAAKLSAVAGQIGEQHPHVTVRTVVVDLADQNSVREAATQIRGLTTRLDVLVNNAGVSLSRKQWSPDGNGIELTFATNHVGPFLLTNLLLPILLEAARTNKPGDTRIVNVSSSAHVISPFRFSDYNFEGKPLPQREQPRKNLPDHLYEQHDGFPGMVAYGASKTANILFSVALNERLLPSGIRSYAVNPGDILSGLLREVGAEFRKVTGAMPPETWKTPDQGSATSLVAAFDPSLSDTGG</sequence>